<evidence type="ECO:0000256" key="2">
    <source>
        <dbReference type="ARBA" id="ARBA00022475"/>
    </source>
</evidence>
<feature type="transmembrane region" description="Helical" evidence="7">
    <location>
        <begin position="417"/>
        <end position="443"/>
    </location>
</feature>
<comment type="subcellular location">
    <subcellularLocation>
        <location evidence="1">Cell membrane</location>
        <topology evidence="1">Multi-pass membrane protein</topology>
    </subcellularLocation>
</comment>
<accession>A0ABP4QTT6</accession>
<feature type="transmembrane region" description="Helical" evidence="7">
    <location>
        <begin position="734"/>
        <end position="761"/>
    </location>
</feature>
<evidence type="ECO:0000256" key="5">
    <source>
        <dbReference type="ARBA" id="ARBA00023136"/>
    </source>
</evidence>
<keyword evidence="4 7" id="KW-1133">Transmembrane helix</keyword>
<feature type="transmembrane region" description="Helical" evidence="7">
    <location>
        <begin position="294"/>
        <end position="327"/>
    </location>
</feature>
<dbReference type="RefSeq" id="WP_344222404.1">
    <property type="nucleotide sequence ID" value="NZ_BAAAOS010000068.1"/>
</dbReference>
<feature type="transmembrane region" description="Helical" evidence="7">
    <location>
        <begin position="476"/>
        <end position="495"/>
    </location>
</feature>
<feature type="transmembrane region" description="Helical" evidence="7">
    <location>
        <begin position="684"/>
        <end position="713"/>
    </location>
</feature>
<feature type="transmembrane region" description="Helical" evidence="7">
    <location>
        <begin position="245"/>
        <end position="273"/>
    </location>
</feature>
<evidence type="ECO:0000259" key="9">
    <source>
        <dbReference type="Pfam" id="PF12704"/>
    </source>
</evidence>
<evidence type="ECO:0000256" key="3">
    <source>
        <dbReference type="ARBA" id="ARBA00022692"/>
    </source>
</evidence>
<evidence type="ECO:0000256" key="7">
    <source>
        <dbReference type="SAM" id="Phobius"/>
    </source>
</evidence>
<name>A0ABP4QTT6_9ACTN</name>
<feature type="domain" description="MacB-like periplasmic core" evidence="9">
    <location>
        <begin position="19"/>
        <end position="216"/>
    </location>
</feature>
<evidence type="ECO:0000313" key="11">
    <source>
        <dbReference type="Proteomes" id="UP001500393"/>
    </source>
</evidence>
<comment type="similarity">
    <text evidence="6">Belongs to the ABC-4 integral membrane protein family.</text>
</comment>
<dbReference type="InterPro" id="IPR003838">
    <property type="entry name" value="ABC3_permease_C"/>
</dbReference>
<feature type="domain" description="ABC3 transporter permease C-terminal" evidence="8">
    <location>
        <begin position="252"/>
        <end position="371"/>
    </location>
</feature>
<sequence length="818" mass="84248">MRRSILSSLRAHLGRLVAACLAIVLGVGFGTLAMTVHASASKAIDETIGKQNAGVDAVVTSDKNSVTPADYNKVSKLPQVSSVIVDTAAYMQVAWPGKVRPEYLVIAARYETSEIAGPSTKSGRLPGAKNEIALPAKLVEEYKLAVGQQLKVTSYNEKTWNTTIVGVLDDGTSLGTADAVATAETVHTFEPDAYINDIKAAGAPGVTQEALATAITGAVGSGLAVYTGEDWIVHELRAYTNGVDVLGGVFGMFAVIALFVACLVIANTFTIVIAQRTREMALLRCVGASRRQVFSSVLAEASVVGVVASAIGVVFGVALSAIGLTLARNFDWGLPPIDLHLSLASVFLPLLLGTIATIVAAVVPARRATRVAPLAALRPEAAPAAASKAGVLRLVLGFLLLAGGGLLLTTSALTNQVIIGVAGGTISFLGVLAIGTLLVPALVKLLGRLPARSGVPARIAVANAVRNPKRTAATTSALLIGVTLISLTCVGIASVRKTFDVTMDSEFPVDLTLTTYNEKLPANAARQLQDIKGITEVVPVRSVEVKAGQNELTVTGIDQASAPAVVHSPALLAQLKPGTALLDPSTMSMLELKDGSTITIMSGKNKLTLTAVKATGLDPVTITQTDLSKLAPNAAISGFWLDSDPKADGSEVLDAVQQSLPTVKALSVSGGLAERTSYTKVFDVLLIVAVGLLGVSVLIALVGVGNTLSLSVLERTRENALLRAMGLTRRQLRGMLAVESLLMALVAAGLGITLGLIYGWTGTAALMGAQVDTGIRYAVPGRLLVTIALVAAVAGLLASVLPARRAAKVAPAGALATE</sequence>
<dbReference type="Proteomes" id="UP001500393">
    <property type="component" value="Unassembled WGS sequence"/>
</dbReference>
<feature type="transmembrane region" description="Helical" evidence="7">
    <location>
        <begin position="391"/>
        <end position="411"/>
    </location>
</feature>
<proteinExistence type="inferred from homology"/>
<evidence type="ECO:0000256" key="4">
    <source>
        <dbReference type="ARBA" id="ARBA00022989"/>
    </source>
</evidence>
<dbReference type="PANTHER" id="PTHR30572">
    <property type="entry name" value="MEMBRANE COMPONENT OF TRANSPORTER-RELATED"/>
    <property type="match status" value="1"/>
</dbReference>
<feature type="transmembrane region" description="Helical" evidence="7">
    <location>
        <begin position="339"/>
        <end position="363"/>
    </location>
</feature>
<dbReference type="InterPro" id="IPR025857">
    <property type="entry name" value="MacB_PCD"/>
</dbReference>
<evidence type="ECO:0000259" key="8">
    <source>
        <dbReference type="Pfam" id="PF02687"/>
    </source>
</evidence>
<dbReference type="EMBL" id="BAAAOS010000068">
    <property type="protein sequence ID" value="GAA1617503.1"/>
    <property type="molecule type" value="Genomic_DNA"/>
</dbReference>
<feature type="transmembrane region" description="Helical" evidence="7">
    <location>
        <begin position="781"/>
        <end position="801"/>
    </location>
</feature>
<organism evidence="10 11">
    <name type="scientific">Kribbella sancticallisti</name>
    <dbReference type="NCBI Taxonomy" id="460087"/>
    <lineage>
        <taxon>Bacteria</taxon>
        <taxon>Bacillati</taxon>
        <taxon>Actinomycetota</taxon>
        <taxon>Actinomycetes</taxon>
        <taxon>Propionibacteriales</taxon>
        <taxon>Kribbellaceae</taxon>
        <taxon>Kribbella</taxon>
    </lineage>
</organism>
<reference evidence="11" key="1">
    <citation type="journal article" date="2019" name="Int. J. Syst. Evol. Microbiol.">
        <title>The Global Catalogue of Microorganisms (GCM) 10K type strain sequencing project: providing services to taxonomists for standard genome sequencing and annotation.</title>
        <authorList>
            <consortium name="The Broad Institute Genomics Platform"/>
            <consortium name="The Broad Institute Genome Sequencing Center for Infectious Disease"/>
            <person name="Wu L."/>
            <person name="Ma J."/>
        </authorList>
    </citation>
    <scope>NUCLEOTIDE SEQUENCE [LARGE SCALE GENOMIC DNA]</scope>
    <source>
        <strain evidence="11">JCM 14969</strain>
    </source>
</reference>
<evidence type="ECO:0000256" key="1">
    <source>
        <dbReference type="ARBA" id="ARBA00004651"/>
    </source>
</evidence>
<keyword evidence="5 7" id="KW-0472">Membrane</keyword>
<dbReference type="Pfam" id="PF12704">
    <property type="entry name" value="MacB_PCD"/>
    <property type="match status" value="1"/>
</dbReference>
<evidence type="ECO:0000256" key="6">
    <source>
        <dbReference type="ARBA" id="ARBA00038076"/>
    </source>
</evidence>
<dbReference type="InterPro" id="IPR050250">
    <property type="entry name" value="Macrolide_Exporter_MacB"/>
</dbReference>
<evidence type="ECO:0000313" key="10">
    <source>
        <dbReference type="EMBL" id="GAA1617503.1"/>
    </source>
</evidence>
<comment type="caution">
    <text evidence="10">The sequence shown here is derived from an EMBL/GenBank/DDBJ whole genome shotgun (WGS) entry which is preliminary data.</text>
</comment>
<keyword evidence="11" id="KW-1185">Reference proteome</keyword>
<dbReference type="Pfam" id="PF02687">
    <property type="entry name" value="FtsX"/>
    <property type="match status" value="2"/>
</dbReference>
<feature type="domain" description="ABC3 transporter permease C-terminal" evidence="8">
    <location>
        <begin position="692"/>
        <end position="810"/>
    </location>
</feature>
<dbReference type="PANTHER" id="PTHR30572:SF4">
    <property type="entry name" value="ABC TRANSPORTER PERMEASE YTRF"/>
    <property type="match status" value="1"/>
</dbReference>
<keyword evidence="2" id="KW-1003">Cell membrane</keyword>
<protein>
    <submittedName>
        <fullName evidence="10">FtsX-like permease family protein</fullName>
    </submittedName>
</protein>
<gene>
    <name evidence="10" type="ORF">GCM10009789_84330</name>
</gene>
<keyword evidence="3 7" id="KW-0812">Transmembrane</keyword>